<protein>
    <recommendedName>
        <fullName evidence="4">Lipoprotein</fullName>
    </recommendedName>
</protein>
<feature type="signal peptide" evidence="1">
    <location>
        <begin position="1"/>
        <end position="19"/>
    </location>
</feature>
<dbReference type="AlphaFoldDB" id="A0A679GCT4"/>
<dbReference type="Proteomes" id="UP000501237">
    <property type="component" value="Chromosome"/>
</dbReference>
<evidence type="ECO:0000313" key="2">
    <source>
        <dbReference type="EMBL" id="BCA28103.1"/>
    </source>
</evidence>
<gene>
    <name evidence="2" type="ORF">PtoMrB4_20800</name>
</gene>
<dbReference type="EMBL" id="AP022642">
    <property type="protein sequence ID" value="BCA28103.1"/>
    <property type="molecule type" value="Genomic_DNA"/>
</dbReference>
<dbReference type="RefSeq" id="WP_172433195.1">
    <property type="nucleotide sequence ID" value="NZ_AP022642.1"/>
</dbReference>
<organism evidence="2 3">
    <name type="scientific">Metapseudomonas otitidis</name>
    <dbReference type="NCBI Taxonomy" id="319939"/>
    <lineage>
        <taxon>Bacteria</taxon>
        <taxon>Pseudomonadati</taxon>
        <taxon>Pseudomonadota</taxon>
        <taxon>Gammaproteobacteria</taxon>
        <taxon>Pseudomonadales</taxon>
        <taxon>Pseudomonadaceae</taxon>
        <taxon>Metapseudomonas</taxon>
    </lineage>
</organism>
<evidence type="ECO:0000256" key="1">
    <source>
        <dbReference type="SAM" id="SignalP"/>
    </source>
</evidence>
<accession>A0A679GCT4</accession>
<sequence>MKGPFAAVLLALSMLTGCATVPQGTDFPTPDKTATTSQQSVALASVEVTDKTFVNWNAGKTQSTGMTLSLGNYLKASNRFSNVRMPGQAVAADDQVLSFSFDTYNVHRRPYGGYFPFAIVTLTGYIWFGGTTHIDESNVSGRLQVSDAQGKLLYSYQTRQHAEHSVSLYSMGTVNGSPERRSALEDLLNQYQSDLGKHTK</sequence>
<feature type="chain" id="PRO_5025332232" description="Lipoprotein" evidence="1">
    <location>
        <begin position="20"/>
        <end position="200"/>
    </location>
</feature>
<proteinExistence type="predicted"/>
<name>A0A679GCT4_9GAMM</name>
<dbReference type="GeneID" id="57397302"/>
<dbReference type="KEGG" id="poj:PtoMrB4_20800"/>
<keyword evidence="1" id="KW-0732">Signal</keyword>
<evidence type="ECO:0000313" key="3">
    <source>
        <dbReference type="Proteomes" id="UP000501237"/>
    </source>
</evidence>
<dbReference type="PROSITE" id="PS51257">
    <property type="entry name" value="PROKAR_LIPOPROTEIN"/>
    <property type="match status" value="1"/>
</dbReference>
<reference evidence="2 3" key="1">
    <citation type="journal article" date="2020" name="Microbiol. Resour. Announc.">
        <title>Complete genome sequence of Pseudomonas otitidis strain MrB4, isolated from Lake Biwa in Japan.</title>
        <authorList>
            <person name="Miyazaki K."/>
            <person name="Hase E."/>
            <person name="Maruya T."/>
        </authorList>
    </citation>
    <scope>NUCLEOTIDE SEQUENCE [LARGE SCALE GENOMIC DNA]</scope>
    <source>
        <strain evidence="2 3">MrB4</strain>
    </source>
</reference>
<evidence type="ECO:0008006" key="4">
    <source>
        <dbReference type="Google" id="ProtNLM"/>
    </source>
</evidence>